<feature type="region of interest" description="Disordered" evidence="1">
    <location>
        <begin position="16"/>
        <end position="94"/>
    </location>
</feature>
<sequence length="94" mass="9954">MGVLVLILESTRRFPKLGRDSTGSVAGKTSRVGTRSVGPVGRVKRPKIKAKGPMQPQNVGSPFGRTAGEVAGPLPVPEERNKDTNKVKGYDDGL</sequence>
<evidence type="ECO:0000313" key="3">
    <source>
        <dbReference type="Proteomes" id="UP001168821"/>
    </source>
</evidence>
<dbReference type="AlphaFoldDB" id="A0AA38MAG0"/>
<reference evidence="2" key="1">
    <citation type="journal article" date="2023" name="G3 (Bethesda)">
        <title>Whole genome assemblies of Zophobas morio and Tenebrio molitor.</title>
        <authorList>
            <person name="Kaur S."/>
            <person name="Stinson S.A."/>
            <person name="diCenzo G.C."/>
        </authorList>
    </citation>
    <scope>NUCLEOTIDE SEQUENCE</scope>
    <source>
        <strain evidence="2">QUZm001</strain>
    </source>
</reference>
<keyword evidence="3" id="KW-1185">Reference proteome</keyword>
<protein>
    <submittedName>
        <fullName evidence="2">Uncharacterized protein</fullName>
    </submittedName>
</protein>
<comment type="caution">
    <text evidence="2">The sequence shown here is derived from an EMBL/GenBank/DDBJ whole genome shotgun (WGS) entry which is preliminary data.</text>
</comment>
<dbReference type="EMBL" id="JALNTZ010000006">
    <property type="protein sequence ID" value="KAJ3649655.1"/>
    <property type="molecule type" value="Genomic_DNA"/>
</dbReference>
<gene>
    <name evidence="2" type="ORF">Zmor_021383</name>
</gene>
<accession>A0AA38MAG0</accession>
<name>A0AA38MAG0_9CUCU</name>
<organism evidence="2 3">
    <name type="scientific">Zophobas morio</name>
    <dbReference type="NCBI Taxonomy" id="2755281"/>
    <lineage>
        <taxon>Eukaryota</taxon>
        <taxon>Metazoa</taxon>
        <taxon>Ecdysozoa</taxon>
        <taxon>Arthropoda</taxon>
        <taxon>Hexapoda</taxon>
        <taxon>Insecta</taxon>
        <taxon>Pterygota</taxon>
        <taxon>Neoptera</taxon>
        <taxon>Endopterygota</taxon>
        <taxon>Coleoptera</taxon>
        <taxon>Polyphaga</taxon>
        <taxon>Cucujiformia</taxon>
        <taxon>Tenebrionidae</taxon>
        <taxon>Zophobas</taxon>
    </lineage>
</organism>
<evidence type="ECO:0000256" key="1">
    <source>
        <dbReference type="SAM" id="MobiDB-lite"/>
    </source>
</evidence>
<feature type="compositionally biased region" description="Basic and acidic residues" evidence="1">
    <location>
        <begin position="77"/>
        <end position="94"/>
    </location>
</feature>
<dbReference type="Proteomes" id="UP001168821">
    <property type="component" value="Unassembled WGS sequence"/>
</dbReference>
<evidence type="ECO:0000313" key="2">
    <source>
        <dbReference type="EMBL" id="KAJ3649655.1"/>
    </source>
</evidence>
<proteinExistence type="predicted"/>